<accession>A0A2A2KAK1</accession>
<keyword evidence="3" id="KW-1185">Reference proteome</keyword>
<dbReference type="AlphaFoldDB" id="A0A2A2KAK1"/>
<name>A0A2A2KAK1_9BILA</name>
<dbReference type="Gene3D" id="2.60.60.20">
    <property type="entry name" value="PLAT/LH2 domain"/>
    <property type="match status" value="1"/>
</dbReference>
<proteinExistence type="predicted"/>
<dbReference type="EMBL" id="LIAE01009164">
    <property type="protein sequence ID" value="PAV70920.1"/>
    <property type="molecule type" value="Genomic_DNA"/>
</dbReference>
<dbReference type="SUPFAM" id="SSF49723">
    <property type="entry name" value="Lipase/lipooxygenase domain (PLAT/LH2 domain)"/>
    <property type="match status" value="1"/>
</dbReference>
<dbReference type="InterPro" id="IPR036392">
    <property type="entry name" value="PLAT/LH2_dom_sf"/>
</dbReference>
<comment type="caution">
    <text evidence="2">The sequence shown here is derived from an EMBL/GenBank/DDBJ whole genome shotgun (WGS) entry which is preliminary data.</text>
</comment>
<dbReference type="OrthoDB" id="5322100at2759"/>
<sequence length="123" mass="13793">MQGCGEGKWLPGIGIETQAERKEAKKETQTEQKLSRNDGRIWDVVVKTCDLPNAGTDAAAYLKIFYEAGHDSETFQLDNPAKDPPTYAAKFHRLKYVDCVSPAAVNANRKHYMRYDDNIADGQ</sequence>
<reference evidence="2 3" key="1">
    <citation type="journal article" date="2017" name="Curr. Biol.">
        <title>Genome architecture and evolution of a unichromosomal asexual nematode.</title>
        <authorList>
            <person name="Fradin H."/>
            <person name="Zegar C."/>
            <person name="Gutwein M."/>
            <person name="Lucas J."/>
            <person name="Kovtun M."/>
            <person name="Corcoran D."/>
            <person name="Baugh L.R."/>
            <person name="Kiontke K."/>
            <person name="Gunsalus K."/>
            <person name="Fitch D.H."/>
            <person name="Piano F."/>
        </authorList>
    </citation>
    <scope>NUCLEOTIDE SEQUENCE [LARGE SCALE GENOMIC DNA]</scope>
    <source>
        <strain evidence="2">PF1309</strain>
    </source>
</reference>
<protein>
    <submittedName>
        <fullName evidence="2">Uncharacterized protein</fullName>
    </submittedName>
</protein>
<evidence type="ECO:0000256" key="1">
    <source>
        <dbReference type="SAM" id="MobiDB-lite"/>
    </source>
</evidence>
<feature type="region of interest" description="Disordered" evidence="1">
    <location>
        <begin position="15"/>
        <end position="34"/>
    </location>
</feature>
<organism evidence="2 3">
    <name type="scientific">Diploscapter pachys</name>
    <dbReference type="NCBI Taxonomy" id="2018661"/>
    <lineage>
        <taxon>Eukaryota</taxon>
        <taxon>Metazoa</taxon>
        <taxon>Ecdysozoa</taxon>
        <taxon>Nematoda</taxon>
        <taxon>Chromadorea</taxon>
        <taxon>Rhabditida</taxon>
        <taxon>Rhabditina</taxon>
        <taxon>Rhabditomorpha</taxon>
        <taxon>Rhabditoidea</taxon>
        <taxon>Rhabditidae</taxon>
        <taxon>Diploscapter</taxon>
    </lineage>
</organism>
<gene>
    <name evidence="2" type="ORF">WR25_18853</name>
</gene>
<evidence type="ECO:0000313" key="3">
    <source>
        <dbReference type="Proteomes" id="UP000218231"/>
    </source>
</evidence>
<feature type="compositionally biased region" description="Basic and acidic residues" evidence="1">
    <location>
        <begin position="18"/>
        <end position="34"/>
    </location>
</feature>
<evidence type="ECO:0000313" key="2">
    <source>
        <dbReference type="EMBL" id="PAV70920.1"/>
    </source>
</evidence>
<dbReference type="Proteomes" id="UP000218231">
    <property type="component" value="Unassembled WGS sequence"/>
</dbReference>